<feature type="domain" description="J" evidence="2">
    <location>
        <begin position="165"/>
        <end position="224"/>
    </location>
</feature>
<dbReference type="AlphaFoldDB" id="C6XPJ5"/>
<dbReference type="Proteomes" id="UP000002745">
    <property type="component" value="Chromosome"/>
</dbReference>
<dbReference type="EMBL" id="CP001678">
    <property type="protein sequence ID" value="ACT58481.1"/>
    <property type="molecule type" value="Genomic_DNA"/>
</dbReference>
<accession>C6XPJ5</accession>
<evidence type="ECO:0000313" key="4">
    <source>
        <dbReference type="Proteomes" id="UP000002745"/>
    </source>
</evidence>
<feature type="compositionally biased region" description="Basic and acidic residues" evidence="1">
    <location>
        <begin position="40"/>
        <end position="55"/>
    </location>
</feature>
<proteinExistence type="predicted"/>
<dbReference type="OrthoDB" id="9786294at2"/>
<name>C6XPJ5_HIRBI</name>
<dbReference type="InterPro" id="IPR036869">
    <property type="entry name" value="J_dom_sf"/>
</dbReference>
<dbReference type="Gene3D" id="1.10.287.110">
    <property type="entry name" value="DnaJ domain"/>
    <property type="match status" value="1"/>
</dbReference>
<gene>
    <name evidence="3" type="ordered locus">Hbal_0787</name>
</gene>
<dbReference type="HOGENOM" id="CLU_096103_0_0_5"/>
<dbReference type="CDD" id="cd06257">
    <property type="entry name" value="DnaJ"/>
    <property type="match status" value="1"/>
</dbReference>
<feature type="region of interest" description="Disordered" evidence="1">
    <location>
        <begin position="21"/>
        <end position="55"/>
    </location>
</feature>
<dbReference type="RefSeq" id="WP_015826631.1">
    <property type="nucleotide sequence ID" value="NC_012982.1"/>
</dbReference>
<protein>
    <submittedName>
        <fullName evidence="3">Heat shock protein DnaJ domain protein</fullName>
    </submittedName>
</protein>
<dbReference type="PROSITE" id="PS50076">
    <property type="entry name" value="DNAJ_2"/>
    <property type="match status" value="1"/>
</dbReference>
<reference evidence="4" key="1">
    <citation type="journal article" date="2011" name="J. Bacteriol.">
        <title>Genome sequences of eight morphologically diverse alphaproteobacteria.</title>
        <authorList>
            <consortium name="US DOE Joint Genome Institute"/>
            <person name="Brown P.J."/>
            <person name="Kysela D.T."/>
            <person name="Buechlein A."/>
            <person name="Hemmerich C."/>
            <person name="Brun Y.V."/>
        </authorList>
    </citation>
    <scope>NUCLEOTIDE SEQUENCE [LARGE SCALE GENOMIC DNA]</scope>
    <source>
        <strain evidence="4">ATCC 49814 / DSM 5838 / IFAM 1418</strain>
    </source>
</reference>
<keyword evidence="4" id="KW-1185">Reference proteome</keyword>
<dbReference type="Pfam" id="PF00226">
    <property type="entry name" value="DnaJ"/>
    <property type="match status" value="1"/>
</dbReference>
<dbReference type="STRING" id="582402.Hbal_0787"/>
<evidence type="ECO:0000259" key="2">
    <source>
        <dbReference type="PROSITE" id="PS50076"/>
    </source>
</evidence>
<organism evidence="3 4">
    <name type="scientific">Hirschia baltica (strain ATCC 49814 / DSM 5838 / IFAM 1418)</name>
    <dbReference type="NCBI Taxonomy" id="582402"/>
    <lineage>
        <taxon>Bacteria</taxon>
        <taxon>Pseudomonadati</taxon>
        <taxon>Pseudomonadota</taxon>
        <taxon>Alphaproteobacteria</taxon>
        <taxon>Hyphomonadales</taxon>
        <taxon>Hyphomonadaceae</taxon>
        <taxon>Hirschia</taxon>
    </lineage>
</organism>
<dbReference type="SUPFAM" id="SSF46565">
    <property type="entry name" value="Chaperone J-domain"/>
    <property type="match status" value="1"/>
</dbReference>
<keyword evidence="3" id="KW-0346">Stress response</keyword>
<evidence type="ECO:0000313" key="3">
    <source>
        <dbReference type="EMBL" id="ACT58481.1"/>
    </source>
</evidence>
<dbReference type="SMART" id="SM00271">
    <property type="entry name" value="DnaJ"/>
    <property type="match status" value="1"/>
</dbReference>
<dbReference type="KEGG" id="hba:Hbal_0787"/>
<feature type="compositionally biased region" description="Basic residues" evidence="1">
    <location>
        <begin position="22"/>
        <end position="32"/>
    </location>
</feature>
<sequence>MADSEDSKDGFRAKFVDIRIKPPGHRGRKNVRNKQPVSDKVCEHKGCDKPGDCKAPKQTAAAIKRKRKRDEDFHWFCQRHASEFNKQYNFFDGMTEAEYMSFRNSEDAGHQKTWKFGTGPVSGSAAAAGLRSRIYNGRHQFDAAGNPIRPSSKSDAPERTRLQIKALDELGLPHNADAKHIKVSYSRLIKECHPDSNGGDRSQEHRLGQIMRAFKTLKAAGLTQ</sequence>
<dbReference type="eggNOG" id="COG2214">
    <property type="taxonomic scope" value="Bacteria"/>
</dbReference>
<dbReference type="InterPro" id="IPR001623">
    <property type="entry name" value="DnaJ_domain"/>
</dbReference>
<evidence type="ECO:0000256" key="1">
    <source>
        <dbReference type="SAM" id="MobiDB-lite"/>
    </source>
</evidence>